<dbReference type="PANTHER" id="PTHR43537">
    <property type="entry name" value="TRANSCRIPTIONAL REGULATOR, GNTR FAMILY"/>
    <property type="match status" value="1"/>
</dbReference>
<keyword evidence="1" id="KW-0805">Transcription regulation</keyword>
<dbReference type="Gene3D" id="1.10.10.10">
    <property type="entry name" value="Winged helix-like DNA-binding domain superfamily/Winged helix DNA-binding domain"/>
    <property type="match status" value="1"/>
</dbReference>
<dbReference type="PRINTS" id="PR00035">
    <property type="entry name" value="HTHGNTR"/>
</dbReference>
<dbReference type="PROSITE" id="PS50949">
    <property type="entry name" value="HTH_GNTR"/>
    <property type="match status" value="1"/>
</dbReference>
<dbReference type="InterPro" id="IPR036390">
    <property type="entry name" value="WH_DNA-bd_sf"/>
</dbReference>
<evidence type="ECO:0000256" key="1">
    <source>
        <dbReference type="ARBA" id="ARBA00023015"/>
    </source>
</evidence>
<proteinExistence type="predicted"/>
<dbReference type="CDD" id="cd07377">
    <property type="entry name" value="WHTH_GntR"/>
    <property type="match status" value="1"/>
</dbReference>
<dbReference type="SUPFAM" id="SSF48008">
    <property type="entry name" value="GntR ligand-binding domain-like"/>
    <property type="match status" value="1"/>
</dbReference>
<keyword evidence="2" id="KW-0238">DNA-binding</keyword>
<dbReference type="SMART" id="SM00895">
    <property type="entry name" value="FCD"/>
    <property type="match status" value="1"/>
</dbReference>
<dbReference type="GO" id="GO:0003700">
    <property type="term" value="F:DNA-binding transcription factor activity"/>
    <property type="evidence" value="ECO:0007669"/>
    <property type="project" value="InterPro"/>
</dbReference>
<name>A0AB39VZF2_9GAMM</name>
<evidence type="ECO:0000259" key="4">
    <source>
        <dbReference type="PROSITE" id="PS50949"/>
    </source>
</evidence>
<protein>
    <submittedName>
        <fullName evidence="5">FadR/GntR family transcriptional regulator</fullName>
    </submittedName>
</protein>
<dbReference type="InterPro" id="IPR036388">
    <property type="entry name" value="WH-like_DNA-bd_sf"/>
</dbReference>
<organism evidence="5">
    <name type="scientific">Rouxiella sp. WC2420</name>
    <dbReference type="NCBI Taxonomy" id="3234145"/>
    <lineage>
        <taxon>Bacteria</taxon>
        <taxon>Pseudomonadati</taxon>
        <taxon>Pseudomonadota</taxon>
        <taxon>Gammaproteobacteria</taxon>
        <taxon>Enterobacterales</taxon>
        <taxon>Yersiniaceae</taxon>
        <taxon>Rouxiella</taxon>
    </lineage>
</organism>
<keyword evidence="3" id="KW-0804">Transcription</keyword>
<dbReference type="SMART" id="SM00345">
    <property type="entry name" value="HTH_GNTR"/>
    <property type="match status" value="1"/>
</dbReference>
<evidence type="ECO:0000256" key="2">
    <source>
        <dbReference type="ARBA" id="ARBA00023125"/>
    </source>
</evidence>
<dbReference type="RefSeq" id="WP_009639054.1">
    <property type="nucleotide sequence ID" value="NZ_CP165628.1"/>
</dbReference>
<gene>
    <name evidence="5" type="ORF">AB3G37_11290</name>
</gene>
<dbReference type="Pfam" id="PF00392">
    <property type="entry name" value="GntR"/>
    <property type="match status" value="1"/>
</dbReference>
<dbReference type="Gene3D" id="1.20.120.530">
    <property type="entry name" value="GntR ligand-binding domain-like"/>
    <property type="match status" value="1"/>
</dbReference>
<dbReference type="PANTHER" id="PTHR43537:SF5">
    <property type="entry name" value="UXU OPERON TRANSCRIPTIONAL REGULATOR"/>
    <property type="match status" value="1"/>
</dbReference>
<dbReference type="EMBL" id="CP165628">
    <property type="protein sequence ID" value="XDU74617.1"/>
    <property type="molecule type" value="Genomic_DNA"/>
</dbReference>
<dbReference type="Pfam" id="PF07729">
    <property type="entry name" value="FCD"/>
    <property type="match status" value="1"/>
</dbReference>
<accession>A0AB39VZF2</accession>
<evidence type="ECO:0000313" key="5">
    <source>
        <dbReference type="EMBL" id="XDU74617.1"/>
    </source>
</evidence>
<dbReference type="InterPro" id="IPR000524">
    <property type="entry name" value="Tscrpt_reg_HTH_GntR"/>
</dbReference>
<dbReference type="GO" id="GO:0003677">
    <property type="term" value="F:DNA binding"/>
    <property type="evidence" value="ECO:0007669"/>
    <property type="project" value="UniProtKB-KW"/>
</dbReference>
<dbReference type="InterPro" id="IPR008920">
    <property type="entry name" value="TF_FadR/GntR_C"/>
</dbReference>
<reference evidence="5" key="1">
    <citation type="submission" date="2024-07" db="EMBL/GenBank/DDBJ databases">
        <authorList>
            <person name="Biller S.J."/>
        </authorList>
    </citation>
    <scope>NUCLEOTIDE SEQUENCE</scope>
    <source>
        <strain evidence="5">WC2420</strain>
    </source>
</reference>
<evidence type="ECO:0000256" key="3">
    <source>
        <dbReference type="ARBA" id="ARBA00023163"/>
    </source>
</evidence>
<dbReference type="AlphaFoldDB" id="A0AB39VZF2"/>
<sequence length="241" mass="27008">MANLDKGLDLLKPIAPQQSDTLILDALTRYVAQSGTLVGQRLPPERVLAEGLAVSRNTVREALKRWEALGIIVRKKGSGTFLHAEVNANDSFLSLRFKNDSATMWHALEVRRIIECESSALAAIRATTEDLGNIEQKLDQMERVHLRQGSAGAEDWAFHSSIYQAANNPLLLQMVGGIIHLLHAFFESPPEQALFSDSFPLHRLLFDAIVRREPETARRISHEILNITERDMKEVINAARK</sequence>
<dbReference type="SUPFAM" id="SSF46785">
    <property type="entry name" value="Winged helix' DNA-binding domain"/>
    <property type="match status" value="1"/>
</dbReference>
<dbReference type="InterPro" id="IPR011711">
    <property type="entry name" value="GntR_C"/>
</dbReference>
<feature type="domain" description="HTH gntR-type" evidence="4">
    <location>
        <begin position="17"/>
        <end position="85"/>
    </location>
</feature>